<evidence type="ECO:0000313" key="18">
    <source>
        <dbReference type="Proteomes" id="UP001431783"/>
    </source>
</evidence>
<dbReference type="GO" id="GO:0005789">
    <property type="term" value="C:endoplasmic reticulum membrane"/>
    <property type="evidence" value="ECO:0007669"/>
    <property type="project" value="UniProtKB-SubCell"/>
</dbReference>
<feature type="chain" id="PRO_5043497794" description="Cytochrome P450" evidence="16">
    <location>
        <begin position="19"/>
        <end position="483"/>
    </location>
</feature>
<feature type="binding site" description="axial binding residue" evidence="14">
    <location>
        <position position="430"/>
    </location>
    <ligand>
        <name>heme</name>
        <dbReference type="ChEBI" id="CHEBI:30413"/>
    </ligand>
    <ligandPart>
        <name>Fe</name>
        <dbReference type="ChEBI" id="CHEBI:18248"/>
    </ligandPart>
</feature>
<dbReference type="InterPro" id="IPR002401">
    <property type="entry name" value="Cyt_P450_E_grp-I"/>
</dbReference>
<dbReference type="PANTHER" id="PTHR24291:SF189">
    <property type="entry name" value="CYTOCHROME P450 4C3-RELATED"/>
    <property type="match status" value="1"/>
</dbReference>
<evidence type="ECO:0000256" key="10">
    <source>
        <dbReference type="ARBA" id="ARBA00023002"/>
    </source>
</evidence>
<evidence type="ECO:0000256" key="12">
    <source>
        <dbReference type="ARBA" id="ARBA00023033"/>
    </source>
</evidence>
<comment type="subcellular location">
    <subcellularLocation>
        <location evidence="4">Endoplasmic reticulum membrane</location>
        <topology evidence="4">Peripheral membrane protein</topology>
    </subcellularLocation>
    <subcellularLocation>
        <location evidence="3">Microsome membrane</location>
        <topology evidence="3">Peripheral membrane protein</topology>
    </subcellularLocation>
</comment>
<comment type="function">
    <text evidence="2">May be involved in the metabolism of insect hormones and in the breakdown of synthetic insecticides.</text>
</comment>
<keyword evidence="9" id="KW-0492">Microsome</keyword>
<evidence type="ECO:0000256" key="5">
    <source>
        <dbReference type="ARBA" id="ARBA00010617"/>
    </source>
</evidence>
<keyword evidence="10 15" id="KW-0560">Oxidoreductase</keyword>
<dbReference type="GO" id="GO:0005506">
    <property type="term" value="F:iron ion binding"/>
    <property type="evidence" value="ECO:0007669"/>
    <property type="project" value="InterPro"/>
</dbReference>
<dbReference type="AlphaFoldDB" id="A0AAW1U4D9"/>
<comment type="similarity">
    <text evidence="5 15">Belongs to the cytochrome P450 family.</text>
</comment>
<evidence type="ECO:0000256" key="6">
    <source>
        <dbReference type="ARBA" id="ARBA00022617"/>
    </source>
</evidence>
<dbReference type="EMBL" id="JARQZJ010000032">
    <property type="protein sequence ID" value="KAK9875030.1"/>
    <property type="molecule type" value="Genomic_DNA"/>
</dbReference>
<evidence type="ECO:0000256" key="15">
    <source>
        <dbReference type="RuleBase" id="RU000461"/>
    </source>
</evidence>
<dbReference type="Pfam" id="PF00067">
    <property type="entry name" value="p450"/>
    <property type="match status" value="1"/>
</dbReference>
<gene>
    <name evidence="17" type="ORF">WA026_005838</name>
</gene>
<evidence type="ECO:0000256" key="9">
    <source>
        <dbReference type="ARBA" id="ARBA00022848"/>
    </source>
</evidence>
<evidence type="ECO:0008006" key="19">
    <source>
        <dbReference type="Google" id="ProtNLM"/>
    </source>
</evidence>
<keyword evidence="7 14" id="KW-0479">Metal-binding</keyword>
<evidence type="ECO:0000256" key="11">
    <source>
        <dbReference type="ARBA" id="ARBA00023004"/>
    </source>
</evidence>
<keyword evidence="12 15" id="KW-0503">Monooxygenase</keyword>
<dbReference type="InterPro" id="IPR036396">
    <property type="entry name" value="Cyt_P450_sf"/>
</dbReference>
<reference evidence="17 18" key="1">
    <citation type="submission" date="2023-03" db="EMBL/GenBank/DDBJ databases">
        <title>Genome insight into feeding habits of ladybird beetles.</title>
        <authorList>
            <person name="Li H.-S."/>
            <person name="Huang Y.-H."/>
            <person name="Pang H."/>
        </authorList>
    </citation>
    <scope>NUCLEOTIDE SEQUENCE [LARGE SCALE GENOMIC DNA]</scope>
    <source>
        <strain evidence="17">SYSU_2023b</strain>
        <tissue evidence="17">Whole body</tissue>
    </source>
</reference>
<dbReference type="PRINTS" id="PR00463">
    <property type="entry name" value="EP450I"/>
</dbReference>
<protein>
    <recommendedName>
        <fullName evidence="19">Cytochrome P450</fullName>
    </recommendedName>
</protein>
<dbReference type="PANTHER" id="PTHR24291">
    <property type="entry name" value="CYTOCHROME P450 FAMILY 4"/>
    <property type="match status" value="1"/>
</dbReference>
<organism evidence="17 18">
    <name type="scientific">Henosepilachna vigintioctopunctata</name>
    <dbReference type="NCBI Taxonomy" id="420089"/>
    <lineage>
        <taxon>Eukaryota</taxon>
        <taxon>Metazoa</taxon>
        <taxon>Ecdysozoa</taxon>
        <taxon>Arthropoda</taxon>
        <taxon>Hexapoda</taxon>
        <taxon>Insecta</taxon>
        <taxon>Pterygota</taxon>
        <taxon>Neoptera</taxon>
        <taxon>Endopterygota</taxon>
        <taxon>Coleoptera</taxon>
        <taxon>Polyphaga</taxon>
        <taxon>Cucujiformia</taxon>
        <taxon>Coccinelloidea</taxon>
        <taxon>Coccinellidae</taxon>
        <taxon>Epilachninae</taxon>
        <taxon>Epilachnini</taxon>
        <taxon>Henosepilachna</taxon>
    </lineage>
</organism>
<evidence type="ECO:0000256" key="4">
    <source>
        <dbReference type="ARBA" id="ARBA00004406"/>
    </source>
</evidence>
<evidence type="ECO:0000313" key="17">
    <source>
        <dbReference type="EMBL" id="KAK9875030.1"/>
    </source>
</evidence>
<evidence type="ECO:0000256" key="14">
    <source>
        <dbReference type="PIRSR" id="PIRSR602401-1"/>
    </source>
</evidence>
<keyword evidence="18" id="KW-1185">Reference proteome</keyword>
<comment type="cofactor">
    <cofactor evidence="1 14">
        <name>heme</name>
        <dbReference type="ChEBI" id="CHEBI:30413"/>
    </cofactor>
</comment>
<name>A0AAW1U4D9_9CUCU</name>
<dbReference type="PRINTS" id="PR00385">
    <property type="entry name" value="P450"/>
</dbReference>
<evidence type="ECO:0000256" key="8">
    <source>
        <dbReference type="ARBA" id="ARBA00022824"/>
    </source>
</evidence>
<feature type="signal peptide" evidence="16">
    <location>
        <begin position="1"/>
        <end position="18"/>
    </location>
</feature>
<dbReference type="InterPro" id="IPR017972">
    <property type="entry name" value="Cyt_P450_CS"/>
</dbReference>
<evidence type="ECO:0000256" key="13">
    <source>
        <dbReference type="ARBA" id="ARBA00023136"/>
    </source>
</evidence>
<keyword evidence="11 14" id="KW-0408">Iron</keyword>
<evidence type="ECO:0000256" key="16">
    <source>
        <dbReference type="SAM" id="SignalP"/>
    </source>
</evidence>
<dbReference type="Gene3D" id="1.10.630.10">
    <property type="entry name" value="Cytochrome P450"/>
    <property type="match status" value="1"/>
</dbReference>
<evidence type="ECO:0000256" key="1">
    <source>
        <dbReference type="ARBA" id="ARBA00001971"/>
    </source>
</evidence>
<dbReference type="InterPro" id="IPR050196">
    <property type="entry name" value="Cytochrome_P450_Monoox"/>
</dbReference>
<dbReference type="InterPro" id="IPR001128">
    <property type="entry name" value="Cyt_P450"/>
</dbReference>
<sequence length="483" mass="55946">MITAACITSIFLFLLVKCFTYFKKCEKRDIKELYEIPCPNGLPLIGNITEIFKNTDDLWNISRRRAVDYYPIYRLKMLNENVVFLLNPEDCKMILGGTEGLIKGPYYDSFRKLSGNGLVVNHGESWRKRRKLLTKHFHFSTLSNYVDMFNREINHLIEALQKNMDQCVDVAFYVRNMTFNIINDTLFGNISAITSKESREYLESMATVTEVSLLKALKPHLNVLWPFLKLKKVEDDALKKMDGYISKAIEESCGKHCQNEIDISNMLSLLRSAPLLFDSTAIRNEIDTFIFAGQDTTSTSLSFILMVLANYPKHQETLFKEISNVIGDRRTPTSVDFTSMEFLDRFIKECLRLYPPFIMSQRLLLKELITTTGYRLPAGTIVFVSIFDIQRNPNLYPDPEVFDPDRFLMENVVKRHPFTYIPFSAGPRNCIAQKYAILTIKTSICRILQNFQIEPVTMIDNIEFCIDAMLQVKNGIKVKFRKR</sequence>
<keyword evidence="13" id="KW-0472">Membrane</keyword>
<keyword evidence="6 14" id="KW-0349">Heme</keyword>
<dbReference type="GO" id="GO:0004497">
    <property type="term" value="F:monooxygenase activity"/>
    <property type="evidence" value="ECO:0007669"/>
    <property type="project" value="UniProtKB-KW"/>
</dbReference>
<keyword evidence="16" id="KW-0732">Signal</keyword>
<dbReference type="Proteomes" id="UP001431783">
    <property type="component" value="Unassembled WGS sequence"/>
</dbReference>
<keyword evidence="8" id="KW-0256">Endoplasmic reticulum</keyword>
<proteinExistence type="inferred from homology"/>
<accession>A0AAW1U4D9</accession>
<dbReference type="PROSITE" id="PS00086">
    <property type="entry name" value="CYTOCHROME_P450"/>
    <property type="match status" value="1"/>
</dbReference>
<dbReference type="SUPFAM" id="SSF48264">
    <property type="entry name" value="Cytochrome P450"/>
    <property type="match status" value="1"/>
</dbReference>
<evidence type="ECO:0000256" key="3">
    <source>
        <dbReference type="ARBA" id="ARBA00004174"/>
    </source>
</evidence>
<comment type="caution">
    <text evidence="17">The sequence shown here is derived from an EMBL/GenBank/DDBJ whole genome shotgun (WGS) entry which is preliminary data.</text>
</comment>
<evidence type="ECO:0000256" key="2">
    <source>
        <dbReference type="ARBA" id="ARBA00003690"/>
    </source>
</evidence>
<dbReference type="GO" id="GO:0016705">
    <property type="term" value="F:oxidoreductase activity, acting on paired donors, with incorporation or reduction of molecular oxygen"/>
    <property type="evidence" value="ECO:0007669"/>
    <property type="project" value="InterPro"/>
</dbReference>
<dbReference type="GO" id="GO:0020037">
    <property type="term" value="F:heme binding"/>
    <property type="evidence" value="ECO:0007669"/>
    <property type="project" value="InterPro"/>
</dbReference>
<evidence type="ECO:0000256" key="7">
    <source>
        <dbReference type="ARBA" id="ARBA00022723"/>
    </source>
</evidence>